<feature type="compositionally biased region" description="Basic and acidic residues" evidence="1">
    <location>
        <begin position="50"/>
        <end position="71"/>
    </location>
</feature>
<comment type="caution">
    <text evidence="2">The sequence shown here is derived from an EMBL/GenBank/DDBJ whole genome shotgun (WGS) entry which is preliminary data.</text>
</comment>
<dbReference type="AlphaFoldDB" id="A0A0U4YR43"/>
<organism evidence="2 3">
    <name type="scientific">Xanthomonas citri pv. citri</name>
    <dbReference type="NCBI Taxonomy" id="611301"/>
    <lineage>
        <taxon>Bacteria</taxon>
        <taxon>Pseudomonadati</taxon>
        <taxon>Pseudomonadota</taxon>
        <taxon>Gammaproteobacteria</taxon>
        <taxon>Lysobacterales</taxon>
        <taxon>Lysobacteraceae</taxon>
        <taxon>Xanthomonas</taxon>
    </lineage>
</organism>
<sequence>MQRRVFGQSIPICGAANALGWGGGSGGLKTAGKDRAHPAENLRRPHRPHWQVDAELRSARRLARTEPRLAS</sequence>
<reference evidence="2 3" key="1">
    <citation type="submission" date="2014-09" db="EMBL/GenBank/DDBJ databases">
        <authorList>
            <person name="Regsiter A."/>
        </authorList>
    </citation>
    <scope>NUCLEOTIDE SEQUENCE [LARGE SCALE GENOMIC DNA]</scope>
</reference>
<keyword evidence="3" id="KW-1185">Reference proteome</keyword>
<evidence type="ECO:0000256" key="1">
    <source>
        <dbReference type="SAM" id="MobiDB-lite"/>
    </source>
</evidence>
<gene>
    <name evidence="2" type="ORF">XAC3562_840082</name>
</gene>
<name>A0A0U4YR43_XANCI</name>
<accession>A0A0U4YR43</accession>
<feature type="region of interest" description="Disordered" evidence="1">
    <location>
        <begin position="21"/>
        <end position="71"/>
    </location>
</feature>
<dbReference type="Proteomes" id="UP000052230">
    <property type="component" value="Unassembled WGS sequence"/>
</dbReference>
<proteinExistence type="predicted"/>
<evidence type="ECO:0000313" key="3">
    <source>
        <dbReference type="Proteomes" id="UP000052230"/>
    </source>
</evidence>
<evidence type="ECO:0000313" key="2">
    <source>
        <dbReference type="EMBL" id="CEG18428.1"/>
    </source>
</evidence>
<dbReference type="EMBL" id="CCXZ01000182">
    <property type="protein sequence ID" value="CEG18428.1"/>
    <property type="molecule type" value="Genomic_DNA"/>
</dbReference>
<protein>
    <submittedName>
        <fullName evidence="2">Uncharacterized protein</fullName>
    </submittedName>
</protein>
<feature type="compositionally biased region" description="Basic and acidic residues" evidence="1">
    <location>
        <begin position="31"/>
        <end position="43"/>
    </location>
</feature>